<feature type="transmembrane region" description="Helical" evidence="2">
    <location>
        <begin position="37"/>
        <end position="56"/>
    </location>
</feature>
<evidence type="ECO:0000256" key="2">
    <source>
        <dbReference type="SAM" id="Phobius"/>
    </source>
</evidence>
<evidence type="ECO:0000313" key="3">
    <source>
        <dbReference type="EMBL" id="GAA4835684.1"/>
    </source>
</evidence>
<feature type="region of interest" description="Disordered" evidence="1">
    <location>
        <begin position="97"/>
        <end position="116"/>
    </location>
</feature>
<gene>
    <name evidence="3" type="ORF">GCM10023235_08060</name>
</gene>
<keyword evidence="2" id="KW-0472">Membrane</keyword>
<evidence type="ECO:0000313" key="4">
    <source>
        <dbReference type="Proteomes" id="UP001501752"/>
    </source>
</evidence>
<feature type="transmembrane region" description="Helical" evidence="2">
    <location>
        <begin position="62"/>
        <end position="81"/>
    </location>
</feature>
<accession>A0ABP9DAR5</accession>
<dbReference type="Proteomes" id="UP001501752">
    <property type="component" value="Unassembled WGS sequence"/>
</dbReference>
<keyword evidence="2" id="KW-0812">Transmembrane</keyword>
<evidence type="ECO:0000256" key="1">
    <source>
        <dbReference type="SAM" id="MobiDB-lite"/>
    </source>
</evidence>
<comment type="caution">
    <text evidence="3">The sequence shown here is derived from an EMBL/GenBank/DDBJ whole genome shotgun (WGS) entry which is preliminary data.</text>
</comment>
<keyword evidence="2" id="KW-1133">Transmembrane helix</keyword>
<feature type="region of interest" description="Disordered" evidence="1">
    <location>
        <begin position="1"/>
        <end position="26"/>
    </location>
</feature>
<proteinExistence type="predicted"/>
<dbReference type="EMBL" id="BAABIS010000001">
    <property type="protein sequence ID" value="GAA4835684.1"/>
    <property type="molecule type" value="Genomic_DNA"/>
</dbReference>
<sequence>MTERPPRPTLRQRFSPHPPSSPRNAFQRFNRAKTDSGWPLLLANFAIFAGLAGYGLRAAASGSTLFTVLSVTFVLGVLRTGHVMVCVARGMTGLTADGAPVPAVRRDDPDQRPRLF</sequence>
<protein>
    <submittedName>
        <fullName evidence="3">Uncharacterized protein</fullName>
    </submittedName>
</protein>
<organism evidence="3 4">
    <name type="scientific">Kitasatospora terrestris</name>
    <dbReference type="NCBI Taxonomy" id="258051"/>
    <lineage>
        <taxon>Bacteria</taxon>
        <taxon>Bacillati</taxon>
        <taxon>Actinomycetota</taxon>
        <taxon>Actinomycetes</taxon>
        <taxon>Kitasatosporales</taxon>
        <taxon>Streptomycetaceae</taxon>
        <taxon>Kitasatospora</taxon>
    </lineage>
</organism>
<keyword evidence="4" id="KW-1185">Reference proteome</keyword>
<name>A0ABP9DAR5_9ACTN</name>
<feature type="compositionally biased region" description="Basic and acidic residues" evidence="1">
    <location>
        <begin position="104"/>
        <end position="116"/>
    </location>
</feature>
<reference evidence="4" key="1">
    <citation type="journal article" date="2019" name="Int. J. Syst. Evol. Microbiol.">
        <title>The Global Catalogue of Microorganisms (GCM) 10K type strain sequencing project: providing services to taxonomists for standard genome sequencing and annotation.</title>
        <authorList>
            <consortium name="The Broad Institute Genomics Platform"/>
            <consortium name="The Broad Institute Genome Sequencing Center for Infectious Disease"/>
            <person name="Wu L."/>
            <person name="Ma J."/>
        </authorList>
    </citation>
    <scope>NUCLEOTIDE SEQUENCE [LARGE SCALE GENOMIC DNA]</scope>
    <source>
        <strain evidence="4">JCM 13006</strain>
    </source>
</reference>
<dbReference type="RefSeq" id="WP_345695357.1">
    <property type="nucleotide sequence ID" value="NZ_BAABIS010000001.1"/>
</dbReference>